<feature type="region of interest" description="Disordered" evidence="1">
    <location>
        <begin position="1"/>
        <end position="34"/>
    </location>
</feature>
<keyword evidence="4" id="KW-1185">Reference proteome</keyword>
<feature type="transmembrane region" description="Helical" evidence="2">
    <location>
        <begin position="235"/>
        <end position="256"/>
    </location>
</feature>
<keyword evidence="2" id="KW-1133">Transmembrane helix</keyword>
<evidence type="ECO:0000256" key="1">
    <source>
        <dbReference type="SAM" id="MobiDB-lite"/>
    </source>
</evidence>
<protein>
    <submittedName>
        <fullName evidence="3">Uncharacterized protein</fullName>
    </submittedName>
</protein>
<gene>
    <name evidence="3" type="ORF">HG542_26210</name>
</gene>
<feature type="transmembrane region" description="Helical" evidence="2">
    <location>
        <begin position="268"/>
        <end position="290"/>
    </location>
</feature>
<dbReference type="RefSeq" id="WP_171085594.1">
    <property type="nucleotide sequence ID" value="NZ_BNBU01000012.1"/>
</dbReference>
<feature type="compositionally biased region" description="Pro residues" evidence="1">
    <location>
        <begin position="1"/>
        <end position="27"/>
    </location>
</feature>
<dbReference type="EMBL" id="JABBXF010000072">
    <property type="protein sequence ID" value="NVK81122.1"/>
    <property type="molecule type" value="Genomic_DNA"/>
</dbReference>
<organism evidence="3 4">
    <name type="scientific">Streptomyces morookaense</name>
    <name type="common">Streptoverticillium morookaense</name>
    <dbReference type="NCBI Taxonomy" id="1970"/>
    <lineage>
        <taxon>Bacteria</taxon>
        <taxon>Bacillati</taxon>
        <taxon>Actinomycetota</taxon>
        <taxon>Actinomycetes</taxon>
        <taxon>Kitasatosporales</taxon>
        <taxon>Streptomycetaceae</taxon>
        <taxon>Streptomyces</taxon>
    </lineage>
</organism>
<feature type="transmembrane region" description="Helical" evidence="2">
    <location>
        <begin position="162"/>
        <end position="181"/>
    </location>
</feature>
<keyword evidence="2" id="KW-0812">Transmembrane</keyword>
<dbReference type="Gene3D" id="3.40.1000.10">
    <property type="entry name" value="Mog1/PsbP, alpha/beta/alpha sandwich"/>
    <property type="match status" value="1"/>
</dbReference>
<keyword evidence="2" id="KW-0472">Membrane</keyword>
<feature type="transmembrane region" description="Helical" evidence="2">
    <location>
        <begin position="352"/>
        <end position="373"/>
    </location>
</feature>
<feature type="transmembrane region" description="Helical" evidence="2">
    <location>
        <begin position="400"/>
        <end position="418"/>
    </location>
</feature>
<evidence type="ECO:0000313" key="3">
    <source>
        <dbReference type="EMBL" id="NVK81122.1"/>
    </source>
</evidence>
<feature type="transmembrane region" description="Helical" evidence="2">
    <location>
        <begin position="439"/>
        <end position="461"/>
    </location>
</feature>
<evidence type="ECO:0000256" key="2">
    <source>
        <dbReference type="SAM" id="Phobius"/>
    </source>
</evidence>
<comment type="caution">
    <text evidence="3">The sequence shown here is derived from an EMBL/GenBank/DDBJ whole genome shotgun (WGS) entry which is preliminary data.</text>
</comment>
<feature type="compositionally biased region" description="Basic and acidic residues" evidence="1">
    <location>
        <begin position="468"/>
        <end position="481"/>
    </location>
</feature>
<feature type="transmembrane region" description="Helical" evidence="2">
    <location>
        <begin position="131"/>
        <end position="150"/>
    </location>
</feature>
<dbReference type="AlphaFoldDB" id="A0A7Y7EA57"/>
<name>A0A7Y7EA57_STRMO</name>
<accession>A0A7Y7EA57</accession>
<sequence>MPPPSSSEPPRPSVPPLPPAPPLPPYAPGAHPAASAPPSPAALFVRRTFGAGWAGSAGAALGPAALLLVLALALSVPSYGKYDRGQFGHWSDRFQAALALLVQGLGGSLDVETRSSGGLLSLLVRGHGSLSVWPLTVTVLWAGAVALGARRLRRAQGGGPEAAVRIALLSGAAVLALGLYGRPEVPLLSVDSGPVTAALFACAAAGAVSGTVLCRERLRARLGPGALRLARAWGTALRALGLSVALCAVVVFAVLATHERQAGGGTGLLASLLVLVNLGLMGLGLAWGAAVEGSVTTRGREEGGAFGLSELGHAAGSAGGWAQAGALSVGAVSALLLAVLAARRSADRREQALAGVFFLAALWLLSFAAGASLHMSAGTRFALGAHTSVDARVATNAGELLLFGTLWTAGAVLLAGVLSGTLGRAVRPARMPVPGRRTALFAAAGLAAFVVVGAAAAGLVLHRHENAARGAETARHDDKRVVIGPSDDTASPSDEPAPTTPPVTAAPQAGAPAGYVMQHDPLGFSLAVPDRWIRTESGDHQIDYSAPTGGSYLRVGLLLKSRQSAYDHFTDLEKALQQRTGSYRRVALTANSFQGHPGARWEFTWTDRATGRTMHAVDQAYVNEAGTEYAVYFQGRDDYWTGSPQVFETALGTWSTMPVDFG</sequence>
<reference evidence="3 4" key="1">
    <citation type="submission" date="2020-04" db="EMBL/GenBank/DDBJ databases">
        <title>Draft Genome Sequence of Streptomyces morookaense DSM 40503, an 8-azaguanine-producing strain.</title>
        <authorList>
            <person name="Qi J."/>
            <person name="Gao J.-M."/>
        </authorList>
    </citation>
    <scope>NUCLEOTIDE SEQUENCE [LARGE SCALE GENOMIC DNA]</scope>
    <source>
        <strain evidence="3 4">DSM 40503</strain>
    </source>
</reference>
<dbReference type="Proteomes" id="UP000587462">
    <property type="component" value="Unassembled WGS sequence"/>
</dbReference>
<feature type="region of interest" description="Disordered" evidence="1">
    <location>
        <begin position="468"/>
        <end position="509"/>
    </location>
</feature>
<evidence type="ECO:0000313" key="4">
    <source>
        <dbReference type="Proteomes" id="UP000587462"/>
    </source>
</evidence>
<feature type="transmembrane region" description="Helical" evidence="2">
    <location>
        <begin position="53"/>
        <end position="74"/>
    </location>
</feature>
<proteinExistence type="predicted"/>